<feature type="region of interest" description="Disordered" evidence="1">
    <location>
        <begin position="341"/>
        <end position="361"/>
    </location>
</feature>
<evidence type="ECO:0000313" key="2">
    <source>
        <dbReference type="EMBL" id="RDW82685.1"/>
    </source>
</evidence>
<dbReference type="EMBL" id="PDLM01000003">
    <property type="protein sequence ID" value="RDW82685.1"/>
    <property type="molecule type" value="Genomic_DNA"/>
</dbReference>
<gene>
    <name evidence="2" type="ORF">BP6252_03797</name>
</gene>
<organism evidence="2 3">
    <name type="scientific">Coleophoma cylindrospora</name>
    <dbReference type="NCBI Taxonomy" id="1849047"/>
    <lineage>
        <taxon>Eukaryota</taxon>
        <taxon>Fungi</taxon>
        <taxon>Dikarya</taxon>
        <taxon>Ascomycota</taxon>
        <taxon>Pezizomycotina</taxon>
        <taxon>Leotiomycetes</taxon>
        <taxon>Helotiales</taxon>
        <taxon>Dermateaceae</taxon>
        <taxon>Coleophoma</taxon>
    </lineage>
</organism>
<reference evidence="2 3" key="1">
    <citation type="journal article" date="2018" name="IMA Fungus">
        <title>IMA Genome-F 9: Draft genome sequence of Annulohypoxylon stygium, Aspergillus mulundensis, Berkeleyomyces basicola (syn. Thielaviopsis basicola), Ceratocystis smalleyi, two Cercospora beticola strains, Coleophoma cylindrospora, Fusarium fracticaudum, Phialophora cf. hyalina, and Morchella septimelata.</title>
        <authorList>
            <person name="Wingfield B.D."/>
            <person name="Bills G.F."/>
            <person name="Dong Y."/>
            <person name="Huang W."/>
            <person name="Nel W.J."/>
            <person name="Swalarsk-Parry B.S."/>
            <person name="Vaghefi N."/>
            <person name="Wilken P.M."/>
            <person name="An Z."/>
            <person name="de Beer Z.W."/>
            <person name="De Vos L."/>
            <person name="Chen L."/>
            <person name="Duong T.A."/>
            <person name="Gao Y."/>
            <person name="Hammerbacher A."/>
            <person name="Kikkert J.R."/>
            <person name="Li Y."/>
            <person name="Li H."/>
            <person name="Li K."/>
            <person name="Li Q."/>
            <person name="Liu X."/>
            <person name="Ma X."/>
            <person name="Naidoo K."/>
            <person name="Pethybridge S.J."/>
            <person name="Sun J."/>
            <person name="Steenkamp E.T."/>
            <person name="van der Nest M.A."/>
            <person name="van Wyk S."/>
            <person name="Wingfield M.J."/>
            <person name="Xiong C."/>
            <person name="Yue Q."/>
            <person name="Zhang X."/>
        </authorList>
    </citation>
    <scope>NUCLEOTIDE SEQUENCE [LARGE SCALE GENOMIC DNA]</scope>
    <source>
        <strain evidence="2 3">BP6252</strain>
    </source>
</reference>
<sequence>MGRMMAALPSFLTPPRGKKQQSFEVRYPSDDESPPSSPIDQQTPQSRKGRYRAPGTLNNNNSINNNNSGNVSESTGELRRNRALATKQGFVMPHERSRPESFAAPNDRAASPPPGYNPPSDANRRQTWGAPGSRGLEEPHHSGGSNGRMNETIGAEAQPVVLSLDGYKTALKEWKKHHNIFMSGFQDYYVLALQQRFARVEPELEAALHAYCGSQELQICMRHWEQESKRLPSAGLTFANAMKGLVRDAWNEVVVLDEQAGNGQALLEILRRGMEEAHQAYLKTLEGSKENLWHTLDFNVDGTQNMRPEIRESYWGQFDKLQILKEEHACGIPILVIPELAPSPAPSEGRRPAESMPTRHR</sequence>
<feature type="compositionally biased region" description="Low complexity" evidence="1">
    <location>
        <begin position="58"/>
        <end position="74"/>
    </location>
</feature>
<comment type="caution">
    <text evidence="2">The sequence shown here is derived from an EMBL/GenBank/DDBJ whole genome shotgun (WGS) entry which is preliminary data.</text>
</comment>
<evidence type="ECO:0000313" key="3">
    <source>
        <dbReference type="Proteomes" id="UP000256645"/>
    </source>
</evidence>
<feature type="region of interest" description="Disordered" evidence="1">
    <location>
        <begin position="1"/>
        <end position="151"/>
    </location>
</feature>
<proteinExistence type="predicted"/>
<name>A0A3D8S8K3_9HELO</name>
<dbReference type="Proteomes" id="UP000256645">
    <property type="component" value="Unassembled WGS sequence"/>
</dbReference>
<keyword evidence="3" id="KW-1185">Reference proteome</keyword>
<protein>
    <submittedName>
        <fullName evidence="2">Uncharacterized protein</fullName>
    </submittedName>
</protein>
<accession>A0A3D8S8K3</accession>
<evidence type="ECO:0000256" key="1">
    <source>
        <dbReference type="SAM" id="MobiDB-lite"/>
    </source>
</evidence>
<dbReference type="AlphaFoldDB" id="A0A3D8S8K3"/>
<dbReference type="OrthoDB" id="3586160at2759"/>